<proteinExistence type="predicted"/>
<dbReference type="Pfam" id="PF12937">
    <property type="entry name" value="F-box-like"/>
    <property type="match status" value="1"/>
</dbReference>
<dbReference type="InterPro" id="IPR001810">
    <property type="entry name" value="F-box_dom"/>
</dbReference>
<dbReference type="Proteomes" id="UP000078512">
    <property type="component" value="Unassembled WGS sequence"/>
</dbReference>
<feature type="region of interest" description="Disordered" evidence="1">
    <location>
        <begin position="374"/>
        <end position="393"/>
    </location>
</feature>
<feature type="domain" description="F-box" evidence="2">
    <location>
        <begin position="32"/>
        <end position="67"/>
    </location>
</feature>
<gene>
    <name evidence="3" type="ORF">K457DRAFT_150945</name>
</gene>
<name>A0A197KKT9_9FUNG</name>
<dbReference type="Gene3D" id="3.80.10.10">
    <property type="entry name" value="Ribonuclease Inhibitor"/>
    <property type="match status" value="1"/>
</dbReference>
<dbReference type="OrthoDB" id="2398163at2759"/>
<evidence type="ECO:0000256" key="1">
    <source>
        <dbReference type="SAM" id="MobiDB-lite"/>
    </source>
</evidence>
<keyword evidence="4" id="KW-1185">Reference proteome</keyword>
<evidence type="ECO:0000313" key="4">
    <source>
        <dbReference type="Proteomes" id="UP000078512"/>
    </source>
</evidence>
<dbReference type="SUPFAM" id="SSF52047">
    <property type="entry name" value="RNI-like"/>
    <property type="match status" value="1"/>
</dbReference>
<dbReference type="InterPro" id="IPR032675">
    <property type="entry name" value="LRR_dom_sf"/>
</dbReference>
<accession>A0A197KKT9</accession>
<dbReference type="EMBL" id="KV442011">
    <property type="protein sequence ID" value="OAQ36844.1"/>
    <property type="molecule type" value="Genomic_DNA"/>
</dbReference>
<sequence length="626" mass="72780">MFSKLPPFSKSKQQQLQTTPSLCRPLSPLDIPELLQHIFSFLNQRSLRIAILVCRQWLYLNQHRLHREVIWDFSWGLSTLTQTMKRLPGADRLVLRKYQSTIQENNPDLQKILQSIQVTPGIGLVASCLWFAIDVLFRSIPMPPPIEGFSRPIRELVFHSNEFSEEWINQLPLPPTLTSLKIDRRWEFKIDVARIIVVCPLLESLDLSASGSLIFQGPCTERGKDALPSRLPLRSLVLRNLCAPQSWLEDLLSVTPDLETLKLIELNKYYDERAMEHWDWDRFRAHLQALSLPRKQLFYAERWKPQDICPPDGWRMSEELPYTSRPLHQLLCESSNLRHLKTLKMPYMTAFMDVHRRIPMYPEPATLYMHLAEHQQEQRQEQEHEQGTPDSNNVPGIWICRGLESLELNLHFHDQAIENGTHHARIVYGYIATVCPHLIDLRLRFEDECSIENYYWQSRDRPLILESGLCLLSRLRRLERLWIDHGLLDYNNPSELNWLAQSGRTKEHRAARREIVVGWAERLQEEAAMEAGRLENSSASVADEILGPRADDEDVVRGLRNLGLLQDVANTVGEMDTDGYEILPELFKIALYHHELEQNPEKEMKSLFGPQDGLGLKTKVMSWISP</sequence>
<evidence type="ECO:0000313" key="3">
    <source>
        <dbReference type="EMBL" id="OAQ36844.1"/>
    </source>
</evidence>
<feature type="compositionally biased region" description="Basic and acidic residues" evidence="1">
    <location>
        <begin position="374"/>
        <end position="387"/>
    </location>
</feature>
<dbReference type="InterPro" id="IPR036047">
    <property type="entry name" value="F-box-like_dom_sf"/>
</dbReference>
<reference evidence="3 4" key="1">
    <citation type="submission" date="2016-05" db="EMBL/GenBank/DDBJ databases">
        <title>Genome sequencing reveals origins of a unique bacterial endosymbiosis in the earliest lineages of terrestrial Fungi.</title>
        <authorList>
            <consortium name="DOE Joint Genome Institute"/>
            <person name="Uehling J."/>
            <person name="Gryganskyi A."/>
            <person name="Hameed K."/>
            <person name="Tschaplinski T."/>
            <person name="Misztal P."/>
            <person name="Wu S."/>
            <person name="Desiro A."/>
            <person name="Vande Pol N."/>
            <person name="Du Z.-Y."/>
            <person name="Zienkiewicz A."/>
            <person name="Zienkiewicz K."/>
            <person name="Morin E."/>
            <person name="Tisserant E."/>
            <person name="Splivallo R."/>
            <person name="Hainaut M."/>
            <person name="Henrissat B."/>
            <person name="Ohm R."/>
            <person name="Kuo A."/>
            <person name="Yan J."/>
            <person name="Lipzen A."/>
            <person name="Nolan M."/>
            <person name="Labutti K."/>
            <person name="Barry K."/>
            <person name="Goldstein A."/>
            <person name="Labbe J."/>
            <person name="Schadt C."/>
            <person name="Tuskan G."/>
            <person name="Grigoriev I."/>
            <person name="Martin F."/>
            <person name="Vilgalys R."/>
            <person name="Bonito G."/>
        </authorList>
    </citation>
    <scope>NUCLEOTIDE SEQUENCE [LARGE SCALE GENOMIC DNA]</scope>
    <source>
        <strain evidence="3 4">AG-77</strain>
    </source>
</reference>
<dbReference type="SUPFAM" id="SSF81383">
    <property type="entry name" value="F-box domain"/>
    <property type="match status" value="1"/>
</dbReference>
<dbReference type="AlphaFoldDB" id="A0A197KKT9"/>
<evidence type="ECO:0000259" key="2">
    <source>
        <dbReference type="Pfam" id="PF12937"/>
    </source>
</evidence>
<organism evidence="3 4">
    <name type="scientific">Linnemannia elongata AG-77</name>
    <dbReference type="NCBI Taxonomy" id="1314771"/>
    <lineage>
        <taxon>Eukaryota</taxon>
        <taxon>Fungi</taxon>
        <taxon>Fungi incertae sedis</taxon>
        <taxon>Mucoromycota</taxon>
        <taxon>Mortierellomycotina</taxon>
        <taxon>Mortierellomycetes</taxon>
        <taxon>Mortierellales</taxon>
        <taxon>Mortierellaceae</taxon>
        <taxon>Linnemannia</taxon>
    </lineage>
</organism>
<protein>
    <recommendedName>
        <fullName evidence="2">F-box domain-containing protein</fullName>
    </recommendedName>
</protein>